<comment type="caution">
    <text evidence="3">The sequence shown here is derived from an EMBL/GenBank/DDBJ whole genome shotgun (WGS) entry which is preliminary data.</text>
</comment>
<dbReference type="InterPro" id="IPR010559">
    <property type="entry name" value="Sig_transdc_His_kin_internal"/>
</dbReference>
<dbReference type="GO" id="GO:0000155">
    <property type="term" value="F:phosphorelay sensor kinase activity"/>
    <property type="evidence" value="ECO:0007669"/>
    <property type="project" value="InterPro"/>
</dbReference>
<dbReference type="InterPro" id="IPR036890">
    <property type="entry name" value="HATPase_C_sf"/>
</dbReference>
<keyword evidence="4" id="KW-1185">Reference proteome</keyword>
<sequence>MLLISGTEQRVQWIRKSDGSGRSPVTSAMPFLPVLSVVLLAALENHPAAGLENWSQFASNFLMAMLWAIPLFAAHYWLSKSIRPASLIIWILAFVAYPLTAIFFAEIHSPLAARHWLTAAIFSALMALPGLGRQSGLITFMRRLPITLDAAAIALLAVWTIAATMLFGSTPDAVNNQPLKIWFDVQRLHSHPLVFLSYGLQFSAIALLLYGLYWTSRYVLVRQILRTEGWMAMALASFVFCLVYSPLACTLILKLPVNPNHWSVLPSENHNPFDAINYGFTAILWATIMPVILASERLLAERSDALERQERVRSELHVLQQQINPHFLFNSLNTLYALCLKDSPASAQLTLKLSELLQYTVYQGGNDFVRLDDEVAYLRNYIDMQLLRFGSRCRVALNIPEDMGHFRIPPLLLIMLVENAFKHGVEPQDVTSEIAITLSIDNECLHFSCVNAPLPPQPPAQSSGLGLQNMLRRLDLTMDGHFKFSSAPRGNAWHAELQLDSEPC</sequence>
<reference evidence="4" key="1">
    <citation type="submission" date="2018-08" db="EMBL/GenBank/DDBJ databases">
        <authorList>
            <person name="Kim S.-J."/>
            <person name="Jung G.-Y."/>
        </authorList>
    </citation>
    <scope>NUCLEOTIDE SEQUENCE [LARGE SCALE GENOMIC DNA]</scope>
    <source>
        <strain evidence="4">GY_G</strain>
    </source>
</reference>
<feature type="domain" description="Signal transduction histidine kinase internal region" evidence="2">
    <location>
        <begin position="315"/>
        <end position="392"/>
    </location>
</feature>
<feature type="transmembrane region" description="Helical" evidence="1">
    <location>
        <begin position="188"/>
        <end position="213"/>
    </location>
</feature>
<dbReference type="Pfam" id="PF06580">
    <property type="entry name" value="His_kinase"/>
    <property type="match status" value="1"/>
</dbReference>
<dbReference type="OrthoDB" id="2514702at2"/>
<evidence type="ECO:0000259" key="2">
    <source>
        <dbReference type="Pfam" id="PF06580"/>
    </source>
</evidence>
<evidence type="ECO:0000313" key="3">
    <source>
        <dbReference type="EMBL" id="RDV07261.1"/>
    </source>
</evidence>
<feature type="transmembrane region" description="Helical" evidence="1">
    <location>
        <begin position="85"/>
        <end position="105"/>
    </location>
</feature>
<evidence type="ECO:0000256" key="1">
    <source>
        <dbReference type="SAM" id="Phobius"/>
    </source>
</evidence>
<organism evidence="3 4">
    <name type="scientific">Sphingorhabdus pulchriflava</name>
    <dbReference type="NCBI Taxonomy" id="2292257"/>
    <lineage>
        <taxon>Bacteria</taxon>
        <taxon>Pseudomonadati</taxon>
        <taxon>Pseudomonadota</taxon>
        <taxon>Alphaproteobacteria</taxon>
        <taxon>Sphingomonadales</taxon>
        <taxon>Sphingomonadaceae</taxon>
        <taxon>Sphingorhabdus</taxon>
    </lineage>
</organism>
<dbReference type="SUPFAM" id="SSF55874">
    <property type="entry name" value="ATPase domain of HSP90 chaperone/DNA topoisomerase II/histidine kinase"/>
    <property type="match status" value="1"/>
</dbReference>
<dbReference type="EMBL" id="QRGP01000001">
    <property type="protein sequence ID" value="RDV07261.1"/>
    <property type="molecule type" value="Genomic_DNA"/>
</dbReference>
<feature type="transmembrane region" description="Helical" evidence="1">
    <location>
        <begin position="144"/>
        <end position="168"/>
    </location>
</feature>
<feature type="transmembrane region" description="Helical" evidence="1">
    <location>
        <begin position="234"/>
        <end position="255"/>
    </location>
</feature>
<keyword evidence="1" id="KW-1133">Transmembrane helix</keyword>
<dbReference type="GO" id="GO:0016020">
    <property type="term" value="C:membrane"/>
    <property type="evidence" value="ECO:0007669"/>
    <property type="project" value="InterPro"/>
</dbReference>
<keyword evidence="1" id="KW-0812">Transmembrane</keyword>
<feature type="transmembrane region" description="Helical" evidence="1">
    <location>
        <begin position="25"/>
        <end position="43"/>
    </location>
</feature>
<gene>
    <name evidence="3" type="ORF">DXH95_07820</name>
</gene>
<proteinExistence type="predicted"/>
<accession>A0A371BIT9</accession>
<keyword evidence="1" id="KW-0472">Membrane</keyword>
<name>A0A371BIT9_9SPHN</name>
<feature type="transmembrane region" description="Helical" evidence="1">
    <location>
        <begin position="55"/>
        <end position="78"/>
    </location>
</feature>
<dbReference type="Gene3D" id="3.30.565.10">
    <property type="entry name" value="Histidine kinase-like ATPase, C-terminal domain"/>
    <property type="match status" value="1"/>
</dbReference>
<dbReference type="PANTHER" id="PTHR34220:SF7">
    <property type="entry name" value="SENSOR HISTIDINE KINASE YPDA"/>
    <property type="match status" value="1"/>
</dbReference>
<evidence type="ECO:0000313" key="4">
    <source>
        <dbReference type="Proteomes" id="UP000263833"/>
    </source>
</evidence>
<protein>
    <recommendedName>
        <fullName evidence="2">Signal transduction histidine kinase internal region domain-containing protein</fullName>
    </recommendedName>
</protein>
<dbReference type="RefSeq" id="WP_147291702.1">
    <property type="nucleotide sequence ID" value="NZ_QRGP01000001.1"/>
</dbReference>
<dbReference type="Proteomes" id="UP000263833">
    <property type="component" value="Unassembled WGS sequence"/>
</dbReference>
<feature type="transmembrane region" description="Helical" evidence="1">
    <location>
        <begin position="275"/>
        <end position="294"/>
    </location>
</feature>
<dbReference type="InterPro" id="IPR050640">
    <property type="entry name" value="Bact_2-comp_sensor_kinase"/>
</dbReference>
<feature type="transmembrane region" description="Helical" evidence="1">
    <location>
        <begin position="111"/>
        <end position="132"/>
    </location>
</feature>
<dbReference type="PANTHER" id="PTHR34220">
    <property type="entry name" value="SENSOR HISTIDINE KINASE YPDA"/>
    <property type="match status" value="1"/>
</dbReference>
<dbReference type="AlphaFoldDB" id="A0A371BIT9"/>